<dbReference type="AlphaFoldDB" id="A0A1W2H9S8"/>
<organism evidence="2 3">
    <name type="scientific">Aquiflexum balticum DSM 16537</name>
    <dbReference type="NCBI Taxonomy" id="758820"/>
    <lineage>
        <taxon>Bacteria</taxon>
        <taxon>Pseudomonadati</taxon>
        <taxon>Bacteroidota</taxon>
        <taxon>Cytophagia</taxon>
        <taxon>Cytophagales</taxon>
        <taxon>Cyclobacteriaceae</taxon>
        <taxon>Aquiflexum</taxon>
    </lineage>
</organism>
<protein>
    <recommendedName>
        <fullName evidence="4">SprT-like family protein</fullName>
    </recommendedName>
</protein>
<feature type="compositionally biased region" description="Gly residues" evidence="1">
    <location>
        <begin position="148"/>
        <end position="164"/>
    </location>
</feature>
<dbReference type="Proteomes" id="UP000192333">
    <property type="component" value="Chromosome I"/>
</dbReference>
<proteinExistence type="predicted"/>
<reference evidence="3" key="1">
    <citation type="submission" date="2017-04" db="EMBL/GenBank/DDBJ databases">
        <authorList>
            <person name="Varghese N."/>
            <person name="Submissions S."/>
        </authorList>
    </citation>
    <scope>NUCLEOTIDE SEQUENCE [LARGE SCALE GENOMIC DNA]</scope>
    <source>
        <strain evidence="3">DSM 16537</strain>
    </source>
</reference>
<accession>A0A1W2H9S8</accession>
<dbReference type="STRING" id="758820.SAMN00777080_4123"/>
<feature type="region of interest" description="Disordered" evidence="1">
    <location>
        <begin position="147"/>
        <end position="168"/>
    </location>
</feature>
<sequence length="401" mass="44555">MIEESLLFVEQPGSEEGYSVLVARYFSYGQKSKEMTYHRIPKEWSGRMDIFTYSERHLRTFEVEEGRLTSYHIYQIDDPSKRIQTHNALMICSSFTVEFPYIYGIHMGIGSNTATLSITSCHNPNPFGGGAGSGSWPSAPIVSPTYTGSGGGSGIGSPSGGGSTGTTPCNNTNHFGSDCIPFPEEQIDLSSLSNCHREIIERLIGSTQQEFKRIFQKFNGNQPVPANYNIKFNYGDCGGGATACTDSRLENGFAIIRINQKGNENATDLSFAKTILHETLHAYLLFEEKFPSNCDLNCLLNKYITKYGPDPNDVHHNLFVETKFLNDIAVELRNFANVSGYNENALGDQFFKDMAWGGLQETDIFKTLPISVQTRIKNRLGAEYYNKNYSGTLPKGIKACD</sequence>
<keyword evidence="3" id="KW-1185">Reference proteome</keyword>
<evidence type="ECO:0008006" key="4">
    <source>
        <dbReference type="Google" id="ProtNLM"/>
    </source>
</evidence>
<gene>
    <name evidence="2" type="ORF">SAMN00777080_4123</name>
</gene>
<evidence type="ECO:0000256" key="1">
    <source>
        <dbReference type="SAM" id="MobiDB-lite"/>
    </source>
</evidence>
<evidence type="ECO:0000313" key="2">
    <source>
        <dbReference type="EMBL" id="SMD45472.1"/>
    </source>
</evidence>
<name>A0A1W2H9S8_9BACT</name>
<dbReference type="EMBL" id="LT838813">
    <property type="protein sequence ID" value="SMD45472.1"/>
    <property type="molecule type" value="Genomic_DNA"/>
</dbReference>
<evidence type="ECO:0000313" key="3">
    <source>
        <dbReference type="Proteomes" id="UP000192333"/>
    </source>
</evidence>